<keyword evidence="4 5" id="KW-0472">Membrane</keyword>
<dbReference type="InterPro" id="IPR051328">
    <property type="entry name" value="T7SS_ABC-Transporter"/>
</dbReference>
<evidence type="ECO:0000256" key="2">
    <source>
        <dbReference type="ARBA" id="ARBA00022692"/>
    </source>
</evidence>
<evidence type="ECO:0000256" key="3">
    <source>
        <dbReference type="ARBA" id="ARBA00022989"/>
    </source>
</evidence>
<evidence type="ECO:0000256" key="1">
    <source>
        <dbReference type="ARBA" id="ARBA00004141"/>
    </source>
</evidence>
<evidence type="ECO:0000256" key="5">
    <source>
        <dbReference type="SAM" id="Phobius"/>
    </source>
</evidence>
<feature type="transmembrane region" description="Helical" evidence="5">
    <location>
        <begin position="12"/>
        <end position="34"/>
    </location>
</feature>
<dbReference type="Pfam" id="PF12698">
    <property type="entry name" value="ABC2_membrane_3"/>
    <property type="match status" value="1"/>
</dbReference>
<name>A0ABT0VJU1_9LACO</name>
<proteinExistence type="predicted"/>
<dbReference type="InterPro" id="IPR013525">
    <property type="entry name" value="ABC2_TM"/>
</dbReference>
<evidence type="ECO:0000259" key="6">
    <source>
        <dbReference type="Pfam" id="PF12698"/>
    </source>
</evidence>
<reference evidence="7" key="1">
    <citation type="submission" date="2021-04" db="EMBL/GenBank/DDBJ databases">
        <title>Taxonomic assessment of Weissella genus.</title>
        <authorList>
            <person name="Fanelli F."/>
            <person name="Chieffi D."/>
            <person name="Dell'Aquila A."/>
            <person name="Gyu-Sung C."/>
            <person name="Franz C.M.A.P."/>
            <person name="Fusco V."/>
        </authorList>
    </citation>
    <scope>NUCLEOTIDE SEQUENCE</scope>
    <source>
        <strain evidence="7">LMG 25373</strain>
    </source>
</reference>
<dbReference type="NCBIfam" id="TIGR03061">
    <property type="entry name" value="pip_yhgE_Nterm"/>
    <property type="match status" value="1"/>
</dbReference>
<keyword evidence="3 5" id="KW-1133">Transmembrane helix</keyword>
<feature type="domain" description="ABC-2 type transporter transmembrane" evidence="6">
    <location>
        <begin position="14"/>
        <end position="163"/>
    </location>
</feature>
<feature type="non-terminal residue" evidence="7">
    <location>
        <position position="341"/>
    </location>
</feature>
<evidence type="ECO:0000313" key="8">
    <source>
        <dbReference type="Proteomes" id="UP001057481"/>
    </source>
</evidence>
<dbReference type="EMBL" id="JAGMVS010000066">
    <property type="protein sequence ID" value="MCM2437689.1"/>
    <property type="molecule type" value="Genomic_DNA"/>
</dbReference>
<dbReference type="InterPro" id="IPR017500">
    <property type="entry name" value="Phage_infect_YhgE_N"/>
</dbReference>
<accession>A0ABT0VJU1</accession>
<dbReference type="Gene3D" id="3.40.1710.10">
    <property type="entry name" value="abc type-2 transporter like domain"/>
    <property type="match status" value="1"/>
</dbReference>
<dbReference type="PANTHER" id="PTHR43077">
    <property type="entry name" value="TRANSPORT PERMEASE YVFS-RELATED"/>
    <property type="match status" value="1"/>
</dbReference>
<dbReference type="InterPro" id="IPR023908">
    <property type="entry name" value="xxxLxxG_rpt"/>
</dbReference>
<protein>
    <submittedName>
        <fullName evidence="7">YhgE/Pip family protein</fullName>
    </submittedName>
</protein>
<organism evidence="7 8">
    <name type="scientific">Periweissella beninensis</name>
    <dbReference type="NCBI Taxonomy" id="504936"/>
    <lineage>
        <taxon>Bacteria</taxon>
        <taxon>Bacillati</taxon>
        <taxon>Bacillota</taxon>
        <taxon>Bacilli</taxon>
        <taxon>Lactobacillales</taxon>
        <taxon>Lactobacillaceae</taxon>
        <taxon>Periweissella</taxon>
    </lineage>
</organism>
<dbReference type="Proteomes" id="UP001057481">
    <property type="component" value="Unassembled WGS sequence"/>
</dbReference>
<dbReference type="NCBIfam" id="TIGR03057">
    <property type="entry name" value="xxxLxxG_by_4"/>
    <property type="match status" value="5"/>
</dbReference>
<dbReference type="PANTHER" id="PTHR43077:SF5">
    <property type="entry name" value="PHAGE INFECTION PROTEIN"/>
    <property type="match status" value="1"/>
</dbReference>
<sequence length="341" mass="35700">MIKSEFRSIKSNRIIMMSLLAIAFIPFLYSIFFLKSVWDPYGSTGDLPVAVVNNDKSVKFNGKEITAGKDLVKQLKTNNKLDWHFVSAAKAKQGIENKKYYAVITIPSNFSKNAATVLDKTPKKMSLDYKTNDSLNYIGSVISQSAAKEVNTRVRAAITKSYAKVMFAQIETAGKGFDTAAKGSKKLNKGSNKLTTGLKTYTAGVSKVNKGVITLSAGVKPLSTGVAKLSNGSVQLTNGLATLNQSTGTLATGVNKLATGSSTLSSGVKTYTNGVASANTGAQQLNSGLSTLNQSTGTLATGVNKLTSGSNTLSSGVKTYTNGVASANTGAQQLNSGLSTL</sequence>
<gene>
    <name evidence="7" type="ORF">KAK10_07175</name>
</gene>
<evidence type="ECO:0000256" key="4">
    <source>
        <dbReference type="ARBA" id="ARBA00023136"/>
    </source>
</evidence>
<comment type="subcellular location">
    <subcellularLocation>
        <location evidence="1">Membrane</location>
        <topology evidence="1">Multi-pass membrane protein</topology>
    </subcellularLocation>
</comment>
<keyword evidence="8" id="KW-1185">Reference proteome</keyword>
<evidence type="ECO:0000313" key="7">
    <source>
        <dbReference type="EMBL" id="MCM2437689.1"/>
    </source>
</evidence>
<comment type="caution">
    <text evidence="7">The sequence shown here is derived from an EMBL/GenBank/DDBJ whole genome shotgun (WGS) entry which is preliminary data.</text>
</comment>
<dbReference type="Gene3D" id="1.10.287.950">
    <property type="entry name" value="Methyl-accepting chemotaxis protein"/>
    <property type="match status" value="1"/>
</dbReference>
<keyword evidence="2 5" id="KW-0812">Transmembrane</keyword>